<reference evidence="3 4" key="1">
    <citation type="submission" date="2020-03" db="EMBL/GenBank/DDBJ databases">
        <title>Genomic Encyclopedia of Type Strains, Phase IV (KMG-IV): sequencing the most valuable type-strain genomes for metagenomic binning, comparative biology and taxonomic classification.</title>
        <authorList>
            <person name="Goeker M."/>
        </authorList>
    </citation>
    <scope>NUCLEOTIDE SEQUENCE [LARGE SCALE GENOMIC DNA]</scope>
    <source>
        <strain evidence="3 4">DSM 103870</strain>
    </source>
</reference>
<organism evidence="3 4">
    <name type="scientific">Pseudochelatococcus lubricantis</name>
    <dbReference type="NCBI Taxonomy" id="1538102"/>
    <lineage>
        <taxon>Bacteria</taxon>
        <taxon>Pseudomonadati</taxon>
        <taxon>Pseudomonadota</taxon>
        <taxon>Alphaproteobacteria</taxon>
        <taxon>Hyphomicrobiales</taxon>
        <taxon>Chelatococcaceae</taxon>
        <taxon>Pseudochelatococcus</taxon>
    </lineage>
</organism>
<dbReference type="RefSeq" id="WP_166948595.1">
    <property type="nucleotide sequence ID" value="NZ_JAASQI010000001.1"/>
</dbReference>
<proteinExistence type="predicted"/>
<keyword evidence="1" id="KW-0812">Transmembrane</keyword>
<feature type="transmembrane region" description="Helical" evidence="1">
    <location>
        <begin position="12"/>
        <end position="33"/>
    </location>
</feature>
<evidence type="ECO:0000256" key="1">
    <source>
        <dbReference type="SAM" id="Phobius"/>
    </source>
</evidence>
<evidence type="ECO:0000313" key="3">
    <source>
        <dbReference type="EMBL" id="NIJ56820.1"/>
    </source>
</evidence>
<comment type="caution">
    <text evidence="3">The sequence shown here is derived from an EMBL/GenBank/DDBJ whole genome shotgun (WGS) entry which is preliminary data.</text>
</comment>
<evidence type="ECO:0000259" key="2">
    <source>
        <dbReference type="Pfam" id="PF21741"/>
    </source>
</evidence>
<feature type="transmembrane region" description="Helical" evidence="1">
    <location>
        <begin position="69"/>
        <end position="87"/>
    </location>
</feature>
<dbReference type="Proteomes" id="UP001429580">
    <property type="component" value="Unassembled WGS sequence"/>
</dbReference>
<dbReference type="InterPro" id="IPR049201">
    <property type="entry name" value="DUF6867"/>
</dbReference>
<protein>
    <submittedName>
        <fullName evidence="3">Membrane-anchored protein</fullName>
    </submittedName>
</protein>
<feature type="transmembrane region" description="Helical" evidence="1">
    <location>
        <begin position="45"/>
        <end position="63"/>
    </location>
</feature>
<keyword evidence="1" id="KW-0472">Membrane</keyword>
<keyword evidence="1" id="KW-1133">Transmembrane helix</keyword>
<gene>
    <name evidence="3" type="ORF">FHS82_000633</name>
</gene>
<dbReference type="EMBL" id="JAASQI010000001">
    <property type="protein sequence ID" value="NIJ56820.1"/>
    <property type="molecule type" value="Genomic_DNA"/>
</dbReference>
<feature type="domain" description="DUF6867" evidence="2">
    <location>
        <begin position="10"/>
        <end position="114"/>
    </location>
</feature>
<keyword evidence="4" id="KW-1185">Reference proteome</keyword>
<evidence type="ECO:0000313" key="4">
    <source>
        <dbReference type="Proteomes" id="UP001429580"/>
    </source>
</evidence>
<name>A0ABX0UY53_9HYPH</name>
<accession>A0ABX0UY53</accession>
<dbReference type="Pfam" id="PF21741">
    <property type="entry name" value="DUF6867"/>
    <property type="match status" value="1"/>
</dbReference>
<sequence length="117" mass="13374">MQGILYEESSVWLFLFVTLVLGGGAAWMTGRALAVTWAPVWQGIVYFLLLGAAVRFIHFALFHGTLLSLHYYLVDSVFLIVIGLAGFRYTRARQMTTQYSWLYTRTGPFTWRDRNAA</sequence>